<accession>A0AC55DMM4</accession>
<keyword evidence="1" id="KW-1185">Reference proteome</keyword>
<protein>
    <submittedName>
        <fullName evidence="2">Proteoglycan 3-like</fullName>
    </submittedName>
</protein>
<sequence length="239" mass="26391">MNCPLILLLLLLGPISALHLKNDVPNLENPEMVADLSQDLEGSGEQEGELALPEKETPSEGGECETSENEELPEDAEPLDSDSDAFDEDLECPKEEDTALVQGSSECKTCHFRLVKTPKTFRQARKICQRCYRGSLVSIHSSSFNSQVQCVASGINQCQVWIGAIKRACHNRFRWTDRSCWDYSNWAPGQPQCGQGRCVALSIKGLGTESMAMREAGPREGGGCRAVPRQRHLEGVPWN</sequence>
<name>A0AC55DMM4_ECHTE</name>
<reference evidence="2" key="1">
    <citation type="submission" date="2025-08" db="UniProtKB">
        <authorList>
            <consortium name="RefSeq"/>
        </authorList>
    </citation>
    <scope>IDENTIFICATION</scope>
</reference>
<organism evidence="1 2">
    <name type="scientific">Echinops telfairi</name>
    <name type="common">Lesser hedgehog tenrec</name>
    <dbReference type="NCBI Taxonomy" id="9371"/>
    <lineage>
        <taxon>Eukaryota</taxon>
        <taxon>Metazoa</taxon>
        <taxon>Chordata</taxon>
        <taxon>Craniata</taxon>
        <taxon>Vertebrata</taxon>
        <taxon>Euteleostomi</taxon>
        <taxon>Mammalia</taxon>
        <taxon>Eutheria</taxon>
        <taxon>Afrotheria</taxon>
        <taxon>Tenrecidae</taxon>
        <taxon>Tenrecinae</taxon>
        <taxon>Echinops</taxon>
    </lineage>
</organism>
<dbReference type="RefSeq" id="XP_045152991.1">
    <property type="nucleotide sequence ID" value="XM_045297056.1"/>
</dbReference>
<evidence type="ECO:0000313" key="2">
    <source>
        <dbReference type="RefSeq" id="XP_045152991.1"/>
    </source>
</evidence>
<proteinExistence type="predicted"/>
<evidence type="ECO:0000313" key="1">
    <source>
        <dbReference type="Proteomes" id="UP000694863"/>
    </source>
</evidence>
<dbReference type="Proteomes" id="UP000694863">
    <property type="component" value="Unplaced"/>
</dbReference>
<gene>
    <name evidence="2" type="primary">LOC101643036</name>
</gene>